<gene>
    <name evidence="1" type="ORF">FISHEDRAFT_28710</name>
</gene>
<keyword evidence="2" id="KW-1185">Reference proteome</keyword>
<evidence type="ECO:0000313" key="2">
    <source>
        <dbReference type="Proteomes" id="UP000054144"/>
    </source>
</evidence>
<dbReference type="InterPro" id="IPR039535">
    <property type="entry name" value="ASST-like"/>
</dbReference>
<dbReference type="SUPFAM" id="SSF50998">
    <property type="entry name" value="Quinoprotein alcohol dehydrogenase-like"/>
    <property type="match status" value="1"/>
</dbReference>
<feature type="non-terminal residue" evidence="1">
    <location>
        <position position="221"/>
    </location>
</feature>
<dbReference type="EMBL" id="KN881728">
    <property type="protein sequence ID" value="KIY49060.1"/>
    <property type="molecule type" value="Genomic_DNA"/>
</dbReference>
<accession>A0A0D7AEE3</accession>
<dbReference type="PANTHER" id="PTHR35340">
    <property type="entry name" value="PQQ ENZYME REPEAT PROTEIN-RELATED"/>
    <property type="match status" value="1"/>
</dbReference>
<reference evidence="1 2" key="1">
    <citation type="journal article" date="2015" name="Fungal Genet. Biol.">
        <title>Evolution of novel wood decay mechanisms in Agaricales revealed by the genome sequences of Fistulina hepatica and Cylindrobasidium torrendii.</title>
        <authorList>
            <person name="Floudas D."/>
            <person name="Held B.W."/>
            <person name="Riley R."/>
            <person name="Nagy L.G."/>
            <person name="Koehler G."/>
            <person name="Ransdell A.S."/>
            <person name="Younus H."/>
            <person name="Chow J."/>
            <person name="Chiniquy J."/>
            <person name="Lipzen A."/>
            <person name="Tritt A."/>
            <person name="Sun H."/>
            <person name="Haridas S."/>
            <person name="LaButti K."/>
            <person name="Ohm R.A."/>
            <person name="Kues U."/>
            <person name="Blanchette R.A."/>
            <person name="Grigoriev I.V."/>
            <person name="Minto R.E."/>
            <person name="Hibbett D.S."/>
        </authorList>
    </citation>
    <scope>NUCLEOTIDE SEQUENCE [LARGE SCALE GENOMIC DNA]</scope>
    <source>
        <strain evidence="1 2">ATCC 64428</strain>
    </source>
</reference>
<name>A0A0D7AEE3_9AGAR</name>
<dbReference type="OrthoDB" id="5427350at2759"/>
<dbReference type="PANTHER" id="PTHR35340:SF5">
    <property type="entry name" value="ASST-DOMAIN-CONTAINING PROTEIN"/>
    <property type="match status" value="1"/>
</dbReference>
<sequence>DLHEFRITESGETALIIGGDRQPYDLTVVGGTPQDGVYDPIVQEVNIETGDLVWEWNPLYYLDLRHSYRPLDDHHGWEFAHTNAVLKDADDNYLISYRFYHSIIKVDGRTNEIIWMLGGMGSDFTFSNGSSFVGQHDPQMTIFDNDCDGVGNDGPFGTSRGIWVHLNYTTMHVTLLREYVPSVRARAEVEGGIQVLPNGNVLVAYGSMGRVAEYRHTGDGV</sequence>
<dbReference type="Proteomes" id="UP000054144">
    <property type="component" value="Unassembled WGS sequence"/>
</dbReference>
<protein>
    <submittedName>
        <fullName evidence="1">Uncharacterized protein</fullName>
    </submittedName>
</protein>
<dbReference type="InterPro" id="IPR053143">
    <property type="entry name" value="Arylsulfate_ST"/>
</dbReference>
<feature type="non-terminal residue" evidence="1">
    <location>
        <position position="1"/>
    </location>
</feature>
<dbReference type="InterPro" id="IPR011047">
    <property type="entry name" value="Quinoprotein_ADH-like_sf"/>
</dbReference>
<evidence type="ECO:0000313" key="1">
    <source>
        <dbReference type="EMBL" id="KIY49060.1"/>
    </source>
</evidence>
<dbReference type="Pfam" id="PF14269">
    <property type="entry name" value="Arylsulfotran_2"/>
    <property type="match status" value="1"/>
</dbReference>
<organism evidence="1 2">
    <name type="scientific">Fistulina hepatica ATCC 64428</name>
    <dbReference type="NCBI Taxonomy" id="1128425"/>
    <lineage>
        <taxon>Eukaryota</taxon>
        <taxon>Fungi</taxon>
        <taxon>Dikarya</taxon>
        <taxon>Basidiomycota</taxon>
        <taxon>Agaricomycotina</taxon>
        <taxon>Agaricomycetes</taxon>
        <taxon>Agaricomycetidae</taxon>
        <taxon>Agaricales</taxon>
        <taxon>Fistulinaceae</taxon>
        <taxon>Fistulina</taxon>
    </lineage>
</organism>
<dbReference type="AlphaFoldDB" id="A0A0D7AEE3"/>
<proteinExistence type="predicted"/>